<keyword evidence="1" id="KW-0175">Coiled coil</keyword>
<proteinExistence type="predicted"/>
<dbReference type="EMBL" id="ML992742">
    <property type="protein sequence ID" value="KAF2206209.1"/>
    <property type="molecule type" value="Genomic_DNA"/>
</dbReference>
<dbReference type="AlphaFoldDB" id="A0A6A6EZ50"/>
<organism evidence="2 3">
    <name type="scientific">Cercospora zeae-maydis SCOH1-5</name>
    <dbReference type="NCBI Taxonomy" id="717836"/>
    <lineage>
        <taxon>Eukaryota</taxon>
        <taxon>Fungi</taxon>
        <taxon>Dikarya</taxon>
        <taxon>Ascomycota</taxon>
        <taxon>Pezizomycotina</taxon>
        <taxon>Dothideomycetes</taxon>
        <taxon>Dothideomycetidae</taxon>
        <taxon>Mycosphaerellales</taxon>
        <taxon>Mycosphaerellaceae</taxon>
        <taxon>Cercospora</taxon>
    </lineage>
</organism>
<gene>
    <name evidence="2" type="ORF">CERZMDRAFT_91999</name>
</gene>
<evidence type="ECO:0000313" key="3">
    <source>
        <dbReference type="Proteomes" id="UP000799539"/>
    </source>
</evidence>
<reference evidence="2" key="1">
    <citation type="journal article" date="2020" name="Stud. Mycol.">
        <title>101 Dothideomycetes genomes: a test case for predicting lifestyles and emergence of pathogens.</title>
        <authorList>
            <person name="Haridas S."/>
            <person name="Albert R."/>
            <person name="Binder M."/>
            <person name="Bloem J."/>
            <person name="Labutti K."/>
            <person name="Salamov A."/>
            <person name="Andreopoulos B."/>
            <person name="Baker S."/>
            <person name="Barry K."/>
            <person name="Bills G."/>
            <person name="Bluhm B."/>
            <person name="Cannon C."/>
            <person name="Castanera R."/>
            <person name="Culley D."/>
            <person name="Daum C."/>
            <person name="Ezra D."/>
            <person name="Gonzalez J."/>
            <person name="Henrissat B."/>
            <person name="Kuo A."/>
            <person name="Liang C."/>
            <person name="Lipzen A."/>
            <person name="Lutzoni F."/>
            <person name="Magnuson J."/>
            <person name="Mondo S."/>
            <person name="Nolan M."/>
            <person name="Ohm R."/>
            <person name="Pangilinan J."/>
            <person name="Park H.-J."/>
            <person name="Ramirez L."/>
            <person name="Alfaro M."/>
            <person name="Sun H."/>
            <person name="Tritt A."/>
            <person name="Yoshinaga Y."/>
            <person name="Zwiers L.-H."/>
            <person name="Turgeon B."/>
            <person name="Goodwin S."/>
            <person name="Spatafora J."/>
            <person name="Crous P."/>
            <person name="Grigoriev I."/>
        </authorList>
    </citation>
    <scope>NUCLEOTIDE SEQUENCE</scope>
    <source>
        <strain evidence="2">SCOH1-5</strain>
    </source>
</reference>
<accession>A0A6A6EZ50</accession>
<feature type="coiled-coil region" evidence="1">
    <location>
        <begin position="17"/>
        <end position="51"/>
    </location>
</feature>
<protein>
    <submittedName>
        <fullName evidence="2">Uncharacterized protein</fullName>
    </submittedName>
</protein>
<name>A0A6A6EZ50_9PEZI</name>
<evidence type="ECO:0000256" key="1">
    <source>
        <dbReference type="SAM" id="Coils"/>
    </source>
</evidence>
<sequence>MTGSDSQKAVRSDIAATKDVIRKMERAEKRRAILEADIETYERMATEAQNQADGIIEYFTETARQLRADMAYATST</sequence>
<evidence type="ECO:0000313" key="2">
    <source>
        <dbReference type="EMBL" id="KAF2206209.1"/>
    </source>
</evidence>
<keyword evidence="3" id="KW-1185">Reference proteome</keyword>
<dbReference type="Proteomes" id="UP000799539">
    <property type="component" value="Unassembled WGS sequence"/>
</dbReference>